<dbReference type="AlphaFoldDB" id="G2ZDS3"/>
<dbReference type="Gene3D" id="1.10.10.10">
    <property type="entry name" value="Winged helix-like DNA-binding domain superfamily/Winged helix DNA-binding domain"/>
    <property type="match status" value="2"/>
</dbReference>
<dbReference type="eggNOG" id="COG1762">
    <property type="taxonomic scope" value="Bacteria"/>
</dbReference>
<accession>G2ZDS3</accession>
<organism evidence="8 9">
    <name type="scientific">Listeria ivanovii (strain ATCC BAA-678 / PAM 55)</name>
    <dbReference type="NCBI Taxonomy" id="881621"/>
    <lineage>
        <taxon>Bacteria</taxon>
        <taxon>Bacillati</taxon>
        <taxon>Bacillota</taxon>
        <taxon>Bacilli</taxon>
        <taxon>Bacillales</taxon>
        <taxon>Listeriaceae</taxon>
        <taxon>Listeria</taxon>
    </lineage>
</organism>
<sequence length="631" mass="72718">MDTQKEILAYLAKHTSKWVTSNELADFCECTTRTIRAKVFKINEASPDLIKSNQQGYQLNENVKLEVQTESDSAERKSQLLLQLIKNSTKGVDLFDLADILYISEVTLKKDIQQLKKELRDADVQIVISKNRIKLIGKETAKRKYMISLLYEEGGYRESIKGHIQEMIGAISIDKLQNIIGEVLTKEAITTNQYSMMNIVLHYAISMVRIGQGNTLIETKSTLIKKASKEYQISKKIARILSKEYQLEFSEEIQQLALQYVGLQNEKSANAKQEELEKFVDSKIIHALELALTNVEETYLIDLQNEQLFIKLAIHIQSLYYRARYKTYTRNLSLLDIKTSYPVTFDIAVYISSLLQEKLDIDFNEDEISFIALHIGSFLESQNHNNVKLKIGLLVDDYHDLRVNMLNKLYELFEKEAEIKVIEKEIAEIELDILLTTNREVALEKAGSIFIHPLLTNKDIKKITSRIHTKQQILENNQLAKQIDHYVVKSLYSNQIDPSELTPLKIRAQMVNKMEKQAFVRADFHENVEKREQMAPTSFPSGIAIPHSIENDAEKSGVSIMTLQEPIFWNEVEIKLIALVAISKNDANEFNDFFEKFVEIVSEQVNAKRLSMAESFEEFVQKLKIMIEENE</sequence>
<dbReference type="InterPro" id="IPR011608">
    <property type="entry name" value="PRD"/>
</dbReference>
<dbReference type="EMBL" id="FR687253">
    <property type="protein sequence ID" value="CBW85345.1"/>
    <property type="molecule type" value="Genomic_DNA"/>
</dbReference>
<dbReference type="Gene3D" id="1.10.1790.10">
    <property type="entry name" value="PRD domain"/>
    <property type="match status" value="2"/>
</dbReference>
<keyword evidence="2" id="KW-0805">Transcription regulation</keyword>
<dbReference type="Proteomes" id="UP000001286">
    <property type="component" value="Chromosome"/>
</dbReference>
<dbReference type="InterPro" id="IPR002178">
    <property type="entry name" value="PTS_EIIA_type-2_dom"/>
</dbReference>
<feature type="coiled-coil region" evidence="5">
    <location>
        <begin position="105"/>
        <end position="132"/>
    </location>
</feature>
<keyword evidence="1" id="KW-0677">Repeat</keyword>
<evidence type="ECO:0000256" key="1">
    <source>
        <dbReference type="ARBA" id="ARBA00022737"/>
    </source>
</evidence>
<dbReference type="SUPFAM" id="SSF55804">
    <property type="entry name" value="Phoshotransferase/anion transport protein"/>
    <property type="match status" value="1"/>
</dbReference>
<keyword evidence="5" id="KW-0175">Coiled coil</keyword>
<keyword evidence="3" id="KW-0010">Activator</keyword>
<evidence type="ECO:0000256" key="2">
    <source>
        <dbReference type="ARBA" id="ARBA00023015"/>
    </source>
</evidence>
<dbReference type="PROSITE" id="PS51094">
    <property type="entry name" value="PTS_EIIA_TYPE_2"/>
    <property type="match status" value="1"/>
</dbReference>
<dbReference type="PANTHER" id="PTHR30185">
    <property type="entry name" value="CRYPTIC BETA-GLUCOSIDE BGL OPERON ANTITERMINATOR"/>
    <property type="match status" value="1"/>
</dbReference>
<dbReference type="InterPro" id="IPR036634">
    <property type="entry name" value="PRD_sf"/>
</dbReference>
<dbReference type="InterPro" id="IPR036388">
    <property type="entry name" value="WH-like_DNA-bd_sf"/>
</dbReference>
<feature type="domain" description="PRD" evidence="7">
    <location>
        <begin position="279"/>
        <end position="385"/>
    </location>
</feature>
<evidence type="ECO:0000256" key="4">
    <source>
        <dbReference type="ARBA" id="ARBA00023163"/>
    </source>
</evidence>
<evidence type="ECO:0000313" key="8">
    <source>
        <dbReference type="EMBL" id="CBW85345.1"/>
    </source>
</evidence>
<dbReference type="Pfam" id="PF05043">
    <property type="entry name" value="Mga"/>
    <property type="match status" value="1"/>
</dbReference>
<dbReference type="InterPro" id="IPR007737">
    <property type="entry name" value="Mga_HTH"/>
</dbReference>
<feature type="domain" description="PRD" evidence="7">
    <location>
        <begin position="167"/>
        <end position="271"/>
    </location>
</feature>
<feature type="domain" description="PTS EIIA type-2" evidence="6">
    <location>
        <begin position="485"/>
        <end position="626"/>
    </location>
</feature>
<proteinExistence type="predicted"/>
<evidence type="ECO:0000259" key="7">
    <source>
        <dbReference type="PROSITE" id="PS51372"/>
    </source>
</evidence>
<dbReference type="InterPro" id="IPR016152">
    <property type="entry name" value="PTrfase/Anion_transptr"/>
</dbReference>
<dbReference type="OrthoDB" id="3710983at2"/>
<evidence type="ECO:0000256" key="3">
    <source>
        <dbReference type="ARBA" id="ARBA00023159"/>
    </source>
</evidence>
<gene>
    <name evidence="8" type="ordered locus">LIV_0860</name>
</gene>
<dbReference type="InterPro" id="IPR050661">
    <property type="entry name" value="BglG_antiterminators"/>
</dbReference>
<protein>
    <submittedName>
        <fullName evidence="8">Putative transcription antiterminator BglG family</fullName>
    </submittedName>
</protein>
<evidence type="ECO:0000313" key="9">
    <source>
        <dbReference type="Proteomes" id="UP000001286"/>
    </source>
</evidence>
<dbReference type="RefSeq" id="WP_014092347.1">
    <property type="nucleotide sequence ID" value="NC_016011.1"/>
</dbReference>
<reference evidence="8 9" key="1">
    <citation type="journal article" date="2011" name="J. Bacteriol.">
        <title>Complete genome sequence of the animal pathogen Listeria ivanovii, which provides insights into host specificities and evolution of the genus Listeria.</title>
        <authorList>
            <person name="Buchrieser C."/>
            <person name="Rusniok C."/>
            <person name="Garrido P."/>
            <person name="Hain T."/>
            <person name="Scortti M."/>
            <person name="Lampidis R."/>
            <person name="Karst U."/>
            <person name="Chakraborty T."/>
            <person name="Cossart P."/>
            <person name="Kreft J."/>
            <person name="Vazquez-Boland J.A."/>
            <person name="Goebel W."/>
            <person name="Glaser P."/>
        </authorList>
    </citation>
    <scope>NUCLEOTIDE SEQUENCE [LARGE SCALE GENOMIC DNA]</scope>
    <source>
        <strain evidence="9">ATCC BAA-678 / PAM 55</strain>
    </source>
</reference>
<dbReference type="Gene3D" id="3.40.930.10">
    <property type="entry name" value="Mannitol-specific EII, Chain A"/>
    <property type="match status" value="1"/>
</dbReference>
<dbReference type="SUPFAM" id="SSF63520">
    <property type="entry name" value="PTS-regulatory domain, PRD"/>
    <property type="match status" value="2"/>
</dbReference>
<dbReference type="eggNOG" id="COG3711">
    <property type="taxonomic scope" value="Bacteria"/>
</dbReference>
<dbReference type="HOGENOM" id="CLU_013442_5_2_9"/>
<dbReference type="PANTHER" id="PTHR30185:SF12">
    <property type="entry name" value="TRANSCRIPTIONAL REGULATOR MANR"/>
    <property type="match status" value="1"/>
</dbReference>
<dbReference type="PROSITE" id="PS51372">
    <property type="entry name" value="PRD_2"/>
    <property type="match status" value="2"/>
</dbReference>
<dbReference type="Pfam" id="PF00874">
    <property type="entry name" value="PRD"/>
    <property type="match status" value="2"/>
</dbReference>
<dbReference type="KEGG" id="liv:LIV_0860"/>
<dbReference type="GO" id="GO:0006355">
    <property type="term" value="P:regulation of DNA-templated transcription"/>
    <property type="evidence" value="ECO:0007669"/>
    <property type="project" value="InterPro"/>
</dbReference>
<name>G2ZDS3_LISIP</name>
<evidence type="ECO:0000256" key="5">
    <source>
        <dbReference type="SAM" id="Coils"/>
    </source>
</evidence>
<keyword evidence="4" id="KW-0804">Transcription</keyword>
<dbReference type="Pfam" id="PF00359">
    <property type="entry name" value="PTS_EIIA_2"/>
    <property type="match status" value="1"/>
</dbReference>
<evidence type="ECO:0000259" key="6">
    <source>
        <dbReference type="PROSITE" id="PS51094"/>
    </source>
</evidence>